<proteinExistence type="predicted"/>
<evidence type="ECO:0000313" key="2">
    <source>
        <dbReference type="EMBL" id="MEQ2198181.1"/>
    </source>
</evidence>
<feature type="region of interest" description="Disordered" evidence="1">
    <location>
        <begin position="31"/>
        <end position="60"/>
    </location>
</feature>
<organism evidence="2 3">
    <name type="scientific">Xenoophorus captivus</name>
    <dbReference type="NCBI Taxonomy" id="1517983"/>
    <lineage>
        <taxon>Eukaryota</taxon>
        <taxon>Metazoa</taxon>
        <taxon>Chordata</taxon>
        <taxon>Craniata</taxon>
        <taxon>Vertebrata</taxon>
        <taxon>Euteleostomi</taxon>
        <taxon>Actinopterygii</taxon>
        <taxon>Neopterygii</taxon>
        <taxon>Teleostei</taxon>
        <taxon>Neoteleostei</taxon>
        <taxon>Acanthomorphata</taxon>
        <taxon>Ovalentaria</taxon>
        <taxon>Atherinomorphae</taxon>
        <taxon>Cyprinodontiformes</taxon>
        <taxon>Goodeidae</taxon>
        <taxon>Xenoophorus</taxon>
    </lineage>
</organism>
<dbReference type="EMBL" id="JAHRIN010018867">
    <property type="protein sequence ID" value="MEQ2198181.1"/>
    <property type="molecule type" value="Genomic_DNA"/>
</dbReference>
<gene>
    <name evidence="2" type="ORF">XENOCAPTIV_008947</name>
</gene>
<dbReference type="Proteomes" id="UP001434883">
    <property type="component" value="Unassembled WGS sequence"/>
</dbReference>
<evidence type="ECO:0000313" key="3">
    <source>
        <dbReference type="Proteomes" id="UP001434883"/>
    </source>
</evidence>
<sequence length="101" mass="11254">MSPDNILPTASGLCFSGQTKTAGLRRRLMRGKHGSMAAERRMRVTESVGATPSSCQKRGVSYVRPDTQNRRFKIFSVWSLVSDMLVFGRQKHGIRVDATPK</sequence>
<reference evidence="2 3" key="1">
    <citation type="submission" date="2021-06" db="EMBL/GenBank/DDBJ databases">
        <authorList>
            <person name="Palmer J.M."/>
        </authorList>
    </citation>
    <scope>NUCLEOTIDE SEQUENCE [LARGE SCALE GENOMIC DNA]</scope>
    <source>
        <strain evidence="2 3">XC_2019</strain>
        <tissue evidence="2">Muscle</tissue>
    </source>
</reference>
<keyword evidence="3" id="KW-1185">Reference proteome</keyword>
<comment type="caution">
    <text evidence="2">The sequence shown here is derived from an EMBL/GenBank/DDBJ whole genome shotgun (WGS) entry which is preliminary data.</text>
</comment>
<protein>
    <submittedName>
        <fullName evidence="2">Uncharacterized protein</fullName>
    </submittedName>
</protein>
<accession>A0ABV0QQS7</accession>
<name>A0ABV0QQS7_9TELE</name>
<evidence type="ECO:0000256" key="1">
    <source>
        <dbReference type="SAM" id="MobiDB-lite"/>
    </source>
</evidence>